<reference evidence="2" key="1">
    <citation type="submission" date="2018-05" db="EMBL/GenBank/DDBJ databases">
        <authorList>
            <person name="Lanie J.A."/>
            <person name="Ng W.-L."/>
            <person name="Kazmierczak K.M."/>
            <person name="Andrzejewski T.M."/>
            <person name="Davidsen T.M."/>
            <person name="Wayne K.J."/>
            <person name="Tettelin H."/>
            <person name="Glass J.I."/>
            <person name="Rusch D."/>
            <person name="Podicherti R."/>
            <person name="Tsui H.-C.T."/>
            <person name="Winkler M.E."/>
        </authorList>
    </citation>
    <scope>NUCLEOTIDE SEQUENCE</scope>
</reference>
<evidence type="ECO:0000313" key="2">
    <source>
        <dbReference type="EMBL" id="SVA22731.1"/>
    </source>
</evidence>
<feature type="region of interest" description="Disordered" evidence="1">
    <location>
        <begin position="1"/>
        <end position="27"/>
    </location>
</feature>
<sequence length="27" mass="3265">MGLRKQKQTKPFQGRRHKIIEKNKTRG</sequence>
<organism evidence="2">
    <name type="scientific">marine metagenome</name>
    <dbReference type="NCBI Taxonomy" id="408172"/>
    <lineage>
        <taxon>unclassified sequences</taxon>
        <taxon>metagenomes</taxon>
        <taxon>ecological metagenomes</taxon>
    </lineage>
</organism>
<evidence type="ECO:0000256" key="1">
    <source>
        <dbReference type="SAM" id="MobiDB-lite"/>
    </source>
</evidence>
<gene>
    <name evidence="2" type="ORF">METZ01_LOCUS75585</name>
</gene>
<name>A0A381U4Q1_9ZZZZ</name>
<accession>A0A381U4Q1</accession>
<protein>
    <submittedName>
        <fullName evidence="2">Uncharacterized protein</fullName>
    </submittedName>
</protein>
<proteinExistence type="predicted"/>
<dbReference type="EMBL" id="UINC01005659">
    <property type="protein sequence ID" value="SVA22731.1"/>
    <property type="molecule type" value="Genomic_DNA"/>
</dbReference>
<feature type="compositionally biased region" description="Basic residues" evidence="1">
    <location>
        <begin position="1"/>
        <end position="19"/>
    </location>
</feature>
<dbReference type="AlphaFoldDB" id="A0A381U4Q1"/>